<feature type="non-terminal residue" evidence="1">
    <location>
        <position position="109"/>
    </location>
</feature>
<evidence type="ECO:0000313" key="2">
    <source>
        <dbReference type="Proteomes" id="UP000023152"/>
    </source>
</evidence>
<reference evidence="1 2" key="1">
    <citation type="journal article" date="2013" name="Curr. Biol.">
        <title>The Genome of the Foraminiferan Reticulomyxa filosa.</title>
        <authorList>
            <person name="Glockner G."/>
            <person name="Hulsmann N."/>
            <person name="Schleicher M."/>
            <person name="Noegel A.A."/>
            <person name="Eichinger L."/>
            <person name="Gallinger C."/>
            <person name="Pawlowski J."/>
            <person name="Sierra R."/>
            <person name="Euteneuer U."/>
            <person name="Pillet L."/>
            <person name="Moustafa A."/>
            <person name="Platzer M."/>
            <person name="Groth M."/>
            <person name="Szafranski K."/>
            <person name="Schliwa M."/>
        </authorList>
    </citation>
    <scope>NUCLEOTIDE SEQUENCE [LARGE SCALE GENOMIC DNA]</scope>
</reference>
<protein>
    <submittedName>
        <fullName evidence="1">Uncharacterized protein</fullName>
    </submittedName>
</protein>
<organism evidence="1 2">
    <name type="scientific">Reticulomyxa filosa</name>
    <dbReference type="NCBI Taxonomy" id="46433"/>
    <lineage>
        <taxon>Eukaryota</taxon>
        <taxon>Sar</taxon>
        <taxon>Rhizaria</taxon>
        <taxon>Retaria</taxon>
        <taxon>Foraminifera</taxon>
        <taxon>Monothalamids</taxon>
        <taxon>Reticulomyxidae</taxon>
        <taxon>Reticulomyxa</taxon>
    </lineage>
</organism>
<proteinExistence type="predicted"/>
<gene>
    <name evidence="1" type="ORF">RFI_36661</name>
</gene>
<dbReference type="AlphaFoldDB" id="X6LGQ9"/>
<keyword evidence="2" id="KW-1185">Reference proteome</keyword>
<dbReference type="Proteomes" id="UP000023152">
    <property type="component" value="Unassembled WGS sequence"/>
</dbReference>
<dbReference type="EMBL" id="ASPP01040056">
    <property type="protein sequence ID" value="ETO00779.1"/>
    <property type="molecule type" value="Genomic_DNA"/>
</dbReference>
<sequence length="109" mass="13173">EDWKKRKTQIETFEKKLKKWDEKKKMKLNGMNWDDIWSFDGELQQIKKIVLIRMNDIPPIIKTLLSDQSSIKIDMKNASKDFEKITEKQKSIQQKIHEKSLEKIELKKQ</sequence>
<comment type="caution">
    <text evidence="1">The sequence shown here is derived from an EMBL/GenBank/DDBJ whole genome shotgun (WGS) entry which is preliminary data.</text>
</comment>
<name>X6LGQ9_RETFI</name>
<accession>X6LGQ9</accession>
<evidence type="ECO:0000313" key="1">
    <source>
        <dbReference type="EMBL" id="ETO00779.1"/>
    </source>
</evidence>
<feature type="non-terminal residue" evidence="1">
    <location>
        <position position="1"/>
    </location>
</feature>